<accession>A0AAV9CDJ0</accession>
<organism evidence="1 2">
    <name type="scientific">Acorus calamus</name>
    <name type="common">Sweet flag</name>
    <dbReference type="NCBI Taxonomy" id="4465"/>
    <lineage>
        <taxon>Eukaryota</taxon>
        <taxon>Viridiplantae</taxon>
        <taxon>Streptophyta</taxon>
        <taxon>Embryophyta</taxon>
        <taxon>Tracheophyta</taxon>
        <taxon>Spermatophyta</taxon>
        <taxon>Magnoliopsida</taxon>
        <taxon>Liliopsida</taxon>
        <taxon>Acoraceae</taxon>
        <taxon>Acorus</taxon>
    </lineage>
</organism>
<dbReference type="AlphaFoldDB" id="A0AAV9CDJ0"/>
<evidence type="ECO:0000313" key="1">
    <source>
        <dbReference type="EMBL" id="KAK1286956.1"/>
    </source>
</evidence>
<protein>
    <submittedName>
        <fullName evidence="1">Uncharacterized protein</fullName>
    </submittedName>
</protein>
<evidence type="ECO:0000313" key="2">
    <source>
        <dbReference type="Proteomes" id="UP001180020"/>
    </source>
</evidence>
<reference evidence="1" key="1">
    <citation type="journal article" date="2023" name="Nat. Commun.">
        <title>Diploid and tetraploid genomes of Acorus and the evolution of monocots.</title>
        <authorList>
            <person name="Ma L."/>
            <person name="Liu K.W."/>
            <person name="Li Z."/>
            <person name="Hsiao Y.Y."/>
            <person name="Qi Y."/>
            <person name="Fu T."/>
            <person name="Tang G.D."/>
            <person name="Zhang D."/>
            <person name="Sun W.H."/>
            <person name="Liu D.K."/>
            <person name="Li Y."/>
            <person name="Chen G.Z."/>
            <person name="Liu X.D."/>
            <person name="Liao X.Y."/>
            <person name="Jiang Y.T."/>
            <person name="Yu X."/>
            <person name="Hao Y."/>
            <person name="Huang J."/>
            <person name="Zhao X.W."/>
            <person name="Ke S."/>
            <person name="Chen Y.Y."/>
            <person name="Wu W.L."/>
            <person name="Hsu J.L."/>
            <person name="Lin Y.F."/>
            <person name="Huang M.D."/>
            <person name="Li C.Y."/>
            <person name="Huang L."/>
            <person name="Wang Z.W."/>
            <person name="Zhao X."/>
            <person name="Zhong W.Y."/>
            <person name="Peng D.H."/>
            <person name="Ahmad S."/>
            <person name="Lan S."/>
            <person name="Zhang J.S."/>
            <person name="Tsai W.C."/>
            <person name="Van de Peer Y."/>
            <person name="Liu Z.J."/>
        </authorList>
    </citation>
    <scope>NUCLEOTIDE SEQUENCE</scope>
    <source>
        <strain evidence="1">CP</strain>
    </source>
</reference>
<reference evidence="1" key="2">
    <citation type="submission" date="2023-06" db="EMBL/GenBank/DDBJ databases">
        <authorList>
            <person name="Ma L."/>
            <person name="Liu K.-W."/>
            <person name="Li Z."/>
            <person name="Hsiao Y.-Y."/>
            <person name="Qi Y."/>
            <person name="Fu T."/>
            <person name="Tang G."/>
            <person name="Zhang D."/>
            <person name="Sun W.-H."/>
            <person name="Liu D.-K."/>
            <person name="Li Y."/>
            <person name="Chen G.-Z."/>
            <person name="Liu X.-D."/>
            <person name="Liao X.-Y."/>
            <person name="Jiang Y.-T."/>
            <person name="Yu X."/>
            <person name="Hao Y."/>
            <person name="Huang J."/>
            <person name="Zhao X.-W."/>
            <person name="Ke S."/>
            <person name="Chen Y.-Y."/>
            <person name="Wu W.-L."/>
            <person name="Hsu J.-L."/>
            <person name="Lin Y.-F."/>
            <person name="Huang M.-D."/>
            <person name="Li C.-Y."/>
            <person name="Huang L."/>
            <person name="Wang Z.-W."/>
            <person name="Zhao X."/>
            <person name="Zhong W.-Y."/>
            <person name="Peng D.-H."/>
            <person name="Ahmad S."/>
            <person name="Lan S."/>
            <person name="Zhang J.-S."/>
            <person name="Tsai W.-C."/>
            <person name="Van De Peer Y."/>
            <person name="Liu Z.-J."/>
        </authorList>
    </citation>
    <scope>NUCLEOTIDE SEQUENCE</scope>
    <source>
        <strain evidence="1">CP</strain>
        <tissue evidence="1">Leaves</tissue>
    </source>
</reference>
<sequence>MARRHLLLSNNNNYNCCCFSTHQIRSIATADVKQQEELKEVARRVCDLIRRRPTWESTCLSEFPQEDLLHPFCIPALPLLDEMPTPNVFLGILCQRLGGIPRNDSGAEAC</sequence>
<dbReference type="EMBL" id="JAUJYO010000020">
    <property type="protein sequence ID" value="KAK1286956.1"/>
    <property type="molecule type" value="Genomic_DNA"/>
</dbReference>
<comment type="caution">
    <text evidence="1">The sequence shown here is derived from an EMBL/GenBank/DDBJ whole genome shotgun (WGS) entry which is preliminary data.</text>
</comment>
<proteinExistence type="predicted"/>
<name>A0AAV9CDJ0_ACOCL</name>
<gene>
    <name evidence="1" type="ORF">QJS10_CPB20g01877</name>
</gene>
<keyword evidence="2" id="KW-1185">Reference proteome</keyword>
<dbReference type="Proteomes" id="UP001180020">
    <property type="component" value="Unassembled WGS sequence"/>
</dbReference>